<dbReference type="AlphaFoldDB" id="A0A6C2U656"/>
<accession>A0A6C2U656</accession>
<dbReference type="RefSeq" id="WP_222847239.1">
    <property type="nucleotide sequence ID" value="NZ_CAAHFG010000002.1"/>
</dbReference>
<dbReference type="Proteomes" id="UP000366872">
    <property type="component" value="Unassembled WGS sequence"/>
</dbReference>
<keyword evidence="2" id="KW-1185">Reference proteome</keyword>
<protein>
    <submittedName>
        <fullName evidence="1">Uncharacterized protein</fullName>
    </submittedName>
</protein>
<organism evidence="1 2">
    <name type="scientific">Pontiella desulfatans</name>
    <dbReference type="NCBI Taxonomy" id="2750659"/>
    <lineage>
        <taxon>Bacteria</taxon>
        <taxon>Pseudomonadati</taxon>
        <taxon>Kiritimatiellota</taxon>
        <taxon>Kiritimatiellia</taxon>
        <taxon>Kiritimatiellales</taxon>
        <taxon>Pontiellaceae</taxon>
        <taxon>Pontiella</taxon>
    </lineage>
</organism>
<reference evidence="1 2" key="1">
    <citation type="submission" date="2019-04" db="EMBL/GenBank/DDBJ databases">
        <authorList>
            <person name="Van Vliet M D."/>
        </authorList>
    </citation>
    <scope>NUCLEOTIDE SEQUENCE [LARGE SCALE GENOMIC DNA]</scope>
    <source>
        <strain evidence="1 2">F1</strain>
    </source>
</reference>
<evidence type="ECO:0000313" key="1">
    <source>
        <dbReference type="EMBL" id="VGO15287.1"/>
    </source>
</evidence>
<sequence>MKKFTTLNEVAEAIDDRGFSVVDPNGVSLYIFSERDPSEEFKQYYKN</sequence>
<dbReference type="EMBL" id="CAAHFG010000002">
    <property type="protein sequence ID" value="VGO15287.1"/>
    <property type="molecule type" value="Genomic_DNA"/>
</dbReference>
<gene>
    <name evidence="1" type="ORF">PDESU_03869</name>
</gene>
<proteinExistence type="predicted"/>
<name>A0A6C2U656_PONDE</name>
<evidence type="ECO:0000313" key="2">
    <source>
        <dbReference type="Proteomes" id="UP000366872"/>
    </source>
</evidence>